<evidence type="ECO:0000313" key="1">
    <source>
        <dbReference type="EMBL" id="CAH9069814.1"/>
    </source>
</evidence>
<name>A0A9P0YNQ0_CUSEU</name>
<organism evidence="1 2">
    <name type="scientific">Cuscuta europaea</name>
    <name type="common">European dodder</name>
    <dbReference type="NCBI Taxonomy" id="41803"/>
    <lineage>
        <taxon>Eukaryota</taxon>
        <taxon>Viridiplantae</taxon>
        <taxon>Streptophyta</taxon>
        <taxon>Embryophyta</taxon>
        <taxon>Tracheophyta</taxon>
        <taxon>Spermatophyta</taxon>
        <taxon>Magnoliopsida</taxon>
        <taxon>eudicotyledons</taxon>
        <taxon>Gunneridae</taxon>
        <taxon>Pentapetalae</taxon>
        <taxon>asterids</taxon>
        <taxon>lamiids</taxon>
        <taxon>Solanales</taxon>
        <taxon>Convolvulaceae</taxon>
        <taxon>Cuscuteae</taxon>
        <taxon>Cuscuta</taxon>
        <taxon>Cuscuta subgen. Cuscuta</taxon>
    </lineage>
</organism>
<keyword evidence="2" id="KW-1185">Reference proteome</keyword>
<dbReference type="EMBL" id="CAMAPE010000005">
    <property type="protein sequence ID" value="CAH9069814.1"/>
    <property type="molecule type" value="Genomic_DNA"/>
</dbReference>
<gene>
    <name evidence="1" type="ORF">CEURO_LOCUS3386</name>
</gene>
<reference evidence="1" key="1">
    <citation type="submission" date="2022-07" db="EMBL/GenBank/DDBJ databases">
        <authorList>
            <person name="Macas J."/>
            <person name="Novak P."/>
            <person name="Neumann P."/>
        </authorList>
    </citation>
    <scope>NUCLEOTIDE SEQUENCE</scope>
</reference>
<sequence length="41" mass="4589">MRSATNSSETDALEELTVVVEDMSAIHVDAYEDLPGGWRRH</sequence>
<dbReference type="AlphaFoldDB" id="A0A9P0YNQ0"/>
<proteinExistence type="predicted"/>
<accession>A0A9P0YNQ0</accession>
<evidence type="ECO:0000313" key="2">
    <source>
        <dbReference type="Proteomes" id="UP001152484"/>
    </source>
</evidence>
<comment type="caution">
    <text evidence="1">The sequence shown here is derived from an EMBL/GenBank/DDBJ whole genome shotgun (WGS) entry which is preliminary data.</text>
</comment>
<dbReference type="Proteomes" id="UP001152484">
    <property type="component" value="Unassembled WGS sequence"/>
</dbReference>
<protein>
    <submittedName>
        <fullName evidence="1">Uncharacterized protein</fullName>
    </submittedName>
</protein>